<evidence type="ECO:0000256" key="5">
    <source>
        <dbReference type="ARBA" id="ARBA00023098"/>
    </source>
</evidence>
<sequence>MNSSEKKVKEIFALAGIEINGDRPCDPQINNQDFYRRFMSDGRLALGESYMDGWWDCEDMYEMFCKLYSALGLIANTLKSPAAMLIILREKLLPYGSKTRSKNIGKHHYDIGNELYKRMLDPYMVYSCGLWENGANSLAEAQQHKLQRICEKLKIQPGHHLLEIGCGWGSFARYAAEHYKDIKVTGLSVSQEQINLGLELCKDLPVELLYRDYRDHQGTYPRIVSIAMFEAVGKKYFRDYFKKVHDLLDKEGIFFMHTIGFNTSDYASPWIQKYIFPGAYLPSMTQIAKASEGLFVIEHVENIGPNYAPTLNAWHDNFIDSWDEIHELNPEKYDERFKRMWIYYLLQCSATFTTRIAPVWQLVMRKPEASGSYFYKV</sequence>
<dbReference type="EMBL" id="CP157743">
    <property type="protein sequence ID" value="XBS18869.1"/>
    <property type="molecule type" value="Genomic_DNA"/>
</dbReference>
<dbReference type="NCBIfam" id="NF008686">
    <property type="entry name" value="PRK11705.1"/>
    <property type="match status" value="1"/>
</dbReference>
<dbReference type="Gene3D" id="3.40.50.150">
    <property type="entry name" value="Vaccinia Virus protein VP39"/>
    <property type="match status" value="1"/>
</dbReference>
<accession>A0AAU7NPH5</accession>
<dbReference type="AlphaFoldDB" id="A0AAU7NPH5"/>
<gene>
    <name evidence="7" type="primary">cfa</name>
    <name evidence="7" type="ORF">Q9L42_010825</name>
</gene>
<dbReference type="KEGG" id="mech:Q9L42_010825"/>
<keyword evidence="5" id="KW-0443">Lipid metabolism</keyword>
<evidence type="ECO:0000313" key="8">
    <source>
        <dbReference type="Proteomes" id="UP001225378"/>
    </source>
</evidence>
<comment type="similarity">
    <text evidence="1">Belongs to the CFA/CMAS family.</text>
</comment>
<dbReference type="CDD" id="cd02440">
    <property type="entry name" value="AdoMet_MTases"/>
    <property type="match status" value="1"/>
</dbReference>
<evidence type="ECO:0000256" key="4">
    <source>
        <dbReference type="ARBA" id="ARBA00022691"/>
    </source>
</evidence>
<evidence type="ECO:0000256" key="1">
    <source>
        <dbReference type="ARBA" id="ARBA00010815"/>
    </source>
</evidence>
<dbReference type="PANTHER" id="PTHR43667">
    <property type="entry name" value="CYCLOPROPANE-FATTY-ACYL-PHOSPHOLIPID SYNTHASE"/>
    <property type="match status" value="1"/>
</dbReference>
<dbReference type="RefSeq" id="WP_305908407.1">
    <property type="nucleotide sequence ID" value="NZ_CP157743.1"/>
</dbReference>
<keyword evidence="3 7" id="KW-0808">Transferase</keyword>
<organism evidence="7 8">
    <name type="scientific">Methylomarinum roseum</name>
    <dbReference type="NCBI Taxonomy" id="3067653"/>
    <lineage>
        <taxon>Bacteria</taxon>
        <taxon>Pseudomonadati</taxon>
        <taxon>Pseudomonadota</taxon>
        <taxon>Gammaproteobacteria</taxon>
        <taxon>Methylococcales</taxon>
        <taxon>Methylococcaceae</taxon>
        <taxon>Methylomarinum</taxon>
    </lineage>
</organism>
<dbReference type="SUPFAM" id="SSF53335">
    <property type="entry name" value="S-adenosyl-L-methionine-dependent methyltransferases"/>
    <property type="match status" value="1"/>
</dbReference>
<keyword evidence="4" id="KW-0949">S-adenosyl-L-methionine</keyword>
<feature type="active site" evidence="6">
    <location>
        <position position="348"/>
    </location>
</feature>
<evidence type="ECO:0000256" key="2">
    <source>
        <dbReference type="ARBA" id="ARBA00022603"/>
    </source>
</evidence>
<keyword evidence="8" id="KW-1185">Reference proteome</keyword>
<dbReference type="PANTHER" id="PTHR43667:SF1">
    <property type="entry name" value="CYCLOPROPANE-FATTY-ACYL-PHOSPHOLIPID SYNTHASE"/>
    <property type="match status" value="1"/>
</dbReference>
<proteinExistence type="inferred from homology"/>
<reference evidence="7 8" key="1">
    <citation type="journal article" date="2024" name="Microbiology">
        <title>Methylomarinum rosea sp. nov., a novel halophilic methanotrophic bacterium from the hypersaline Lake Elton.</title>
        <authorList>
            <person name="Suleimanov R.Z."/>
            <person name="Oshkin I.Y."/>
            <person name="Danilova O.V."/>
            <person name="Suzina N.E."/>
            <person name="Dedysh S.N."/>
        </authorList>
    </citation>
    <scope>NUCLEOTIDE SEQUENCE [LARGE SCALE GENOMIC DNA]</scope>
    <source>
        <strain evidence="7 8">Ch1-1</strain>
    </source>
</reference>
<keyword evidence="2 7" id="KW-0489">Methyltransferase</keyword>
<dbReference type="Proteomes" id="UP001225378">
    <property type="component" value="Chromosome"/>
</dbReference>
<dbReference type="InterPro" id="IPR029063">
    <property type="entry name" value="SAM-dependent_MTases_sf"/>
</dbReference>
<dbReference type="GO" id="GO:0032259">
    <property type="term" value="P:methylation"/>
    <property type="evidence" value="ECO:0007669"/>
    <property type="project" value="UniProtKB-KW"/>
</dbReference>
<dbReference type="GO" id="GO:0008825">
    <property type="term" value="F:cyclopropane-fatty-acyl-phospholipid synthase activity"/>
    <property type="evidence" value="ECO:0007669"/>
    <property type="project" value="UniProtKB-EC"/>
</dbReference>
<protein>
    <submittedName>
        <fullName evidence="7">Cyclopropane fatty acyl phospholipid synthase</fullName>
        <ecNumber evidence="7">2.1.1.79</ecNumber>
    </submittedName>
</protein>
<evidence type="ECO:0000256" key="6">
    <source>
        <dbReference type="PIRSR" id="PIRSR003085-1"/>
    </source>
</evidence>
<dbReference type="EC" id="2.1.1.79" evidence="7"/>
<dbReference type="InterPro" id="IPR003333">
    <property type="entry name" value="CMAS"/>
</dbReference>
<name>A0AAU7NPH5_9GAMM</name>
<dbReference type="InterPro" id="IPR050723">
    <property type="entry name" value="CFA/CMAS"/>
</dbReference>
<dbReference type="Pfam" id="PF02353">
    <property type="entry name" value="CMAS"/>
    <property type="match status" value="1"/>
</dbReference>
<dbReference type="PIRSF" id="PIRSF003085">
    <property type="entry name" value="CMAS"/>
    <property type="match status" value="1"/>
</dbReference>
<evidence type="ECO:0000256" key="3">
    <source>
        <dbReference type="ARBA" id="ARBA00022679"/>
    </source>
</evidence>
<dbReference type="GO" id="GO:0008610">
    <property type="term" value="P:lipid biosynthetic process"/>
    <property type="evidence" value="ECO:0007669"/>
    <property type="project" value="InterPro"/>
</dbReference>
<evidence type="ECO:0000313" key="7">
    <source>
        <dbReference type="EMBL" id="XBS18869.1"/>
    </source>
</evidence>